<dbReference type="GO" id="GO:0008270">
    <property type="term" value="F:zinc ion binding"/>
    <property type="evidence" value="ECO:0007669"/>
    <property type="project" value="UniProtKB-UniRule"/>
</dbReference>
<gene>
    <name evidence="17" type="ORF">D0Y96_10830</name>
</gene>
<feature type="domain" description="B12-binding N-terminal" evidence="16">
    <location>
        <begin position="320"/>
        <end position="414"/>
    </location>
</feature>
<feature type="binding site" evidence="12">
    <location>
        <begin position="433"/>
        <end position="437"/>
    </location>
    <ligand>
        <name>methylcob(III)alamin</name>
        <dbReference type="ChEBI" id="CHEBI:28115"/>
    </ligand>
</feature>
<dbReference type="InterPro" id="IPR037010">
    <property type="entry name" value="VitB12-dep_Met_synth_activ_sf"/>
</dbReference>
<feature type="binding site" evidence="12">
    <location>
        <begin position="865"/>
        <end position="866"/>
    </location>
    <ligand>
        <name>S-adenosyl-L-methionine</name>
        <dbReference type="ChEBI" id="CHEBI:59789"/>
    </ligand>
</feature>
<dbReference type="AlphaFoldDB" id="A0A372IQE4"/>
<dbReference type="UniPathway" id="UPA00051">
    <property type="reaction ID" value="UER00081"/>
</dbReference>
<evidence type="ECO:0000256" key="11">
    <source>
        <dbReference type="PIRSR" id="PIRSR000381-1"/>
    </source>
</evidence>
<keyword evidence="4 10" id="KW-0808">Transferase</keyword>
<dbReference type="FunFam" id="3.20.20.20:FF:000002">
    <property type="entry name" value="Methionine synthase"/>
    <property type="match status" value="1"/>
</dbReference>
<feature type="binding site" evidence="12">
    <location>
        <position position="622"/>
    </location>
    <ligand>
        <name>S-adenosyl-L-methionine</name>
        <dbReference type="ChEBI" id="CHEBI:59789"/>
    </ligand>
</feature>
<dbReference type="Gene3D" id="3.20.20.20">
    <property type="entry name" value="Dihydropteroate synthase-like"/>
    <property type="match status" value="1"/>
</dbReference>
<feature type="domain" description="B12-binding" evidence="15">
    <location>
        <begin position="423"/>
        <end position="558"/>
    </location>
</feature>
<feature type="binding site" evidence="12">
    <location>
        <position position="364"/>
    </location>
    <ligand>
        <name>methylcob(III)alamin</name>
        <dbReference type="ChEBI" id="CHEBI:28115"/>
    </ligand>
</feature>
<keyword evidence="6 10" id="KW-0479">Metal-binding</keyword>
<name>A0A372IQE4_9BACT</name>
<sequence>MSTVTETKPLRLSGSQPFTQQPGVFIMIGERTNVAGSPKFAKLIRDGKYEEAVSIARQQVENGANVIDICMDEGMIDGVAAMSRFLQLLASEPEVAKVPFMVDSSKWEVIQAGLKCLQGKGIVNSISLKEGEEKFRSSAATVLKYGAAVVVMAFDEQGQAATYEDRTRICERAYRILVDEVGFPAEDIIFDPNILTVATGMEEHNNYAVDFIHATRWIKANLPHAKVSGGVSNISFSFRGNNKVREAMHSAFLYHAISAGLDMGIVNAGQLEIYEEIEPELKVMVEDVLLNRRPDATERLVDFGEALKAAGAGTTASEKKAEEWRNGTVEERISHALVRGIDAWIDIDTEEARVKLGRPLAVIEGPLMDGMGVVGDLFGAGKMFLPQVVKSARVMKKAVAWLTPFMEAEKAAMAAAGLEIRTQGKIVLATVKGDVHDIGKNIVGVVLACNNYEVIDMGVMVPAEKILERAREVRADIIGLSGLITPSLDEMVHVAREMERQKFNLPLLIGGATTSRAHTAIKIAPHYSEPVVHVLDASRAVPVTTSLLSEEGKADFVAQHRAEYEAVRKAHSAPRQQTVSLEEARSRRTPIEWRAEDIPQPAFTGVRVLDGFPLATLREFIDWTPFFHTWELKGVYPRILDDEKQGAQARQIFAEANALLDRIIEEKLLTARGVYGLFPAGAIGDDVELYTDNTRSGILDQLHFLRQQANREGSEPCRSLVDFIAPKETGLPDHIGAFAVTSGVGLKDLCESFRAAHDDYNAIMAEAIADRLAEAFAECLHKRVRGEWGYGCQEHLSNNELIEEKYRGIRPAPGYPACPDHTEKGAIWRLLDVQANTGIQLTESFAMWPGSSVSGLYFAHPQSRYFSLGKIDRDQVADYHQRKGMSLGEIERWLGPNLNYDPAE</sequence>
<protein>
    <recommendedName>
        <fullName evidence="9 10">Methionine synthase</fullName>
        <ecNumber evidence="9 10">2.1.1.13</ecNumber>
    </recommendedName>
    <alternativeName>
        <fullName evidence="10">5-methyltetrahydrofolate--homocysteine methyltransferase</fullName>
    </alternativeName>
</protein>
<dbReference type="SMART" id="SM01018">
    <property type="entry name" value="B12-binding_2"/>
    <property type="match status" value="1"/>
</dbReference>
<evidence type="ECO:0000256" key="2">
    <source>
        <dbReference type="ARBA" id="ARBA00022603"/>
    </source>
</evidence>
<dbReference type="PANTHER" id="PTHR45833:SF1">
    <property type="entry name" value="METHIONINE SYNTHASE"/>
    <property type="match status" value="1"/>
</dbReference>
<dbReference type="InterPro" id="IPR033706">
    <property type="entry name" value="Met_synthase_B12-bd"/>
</dbReference>
<keyword evidence="5 10" id="KW-0949">S-adenosyl-L-methionine</keyword>
<evidence type="ECO:0000259" key="13">
    <source>
        <dbReference type="PROSITE" id="PS50972"/>
    </source>
</evidence>
<keyword evidence="7" id="KW-0677">Repeat</keyword>
<dbReference type="PIRSF" id="PIRSF000381">
    <property type="entry name" value="MetH"/>
    <property type="match status" value="1"/>
</dbReference>
<dbReference type="InterPro" id="IPR011822">
    <property type="entry name" value="MetH"/>
</dbReference>
<accession>A0A372IQE4</accession>
<dbReference type="PROSITE" id="PS51337">
    <property type="entry name" value="B12_BINDING_NTER"/>
    <property type="match status" value="1"/>
</dbReference>
<dbReference type="PROSITE" id="PS50972">
    <property type="entry name" value="PTERIN_BINDING"/>
    <property type="match status" value="1"/>
</dbReference>
<keyword evidence="10" id="KW-0028">Amino-acid biosynthesis</keyword>
<organism evidence="17 18">
    <name type="scientific">Paracidobacterium acidisoli</name>
    <dbReference type="NCBI Taxonomy" id="2303751"/>
    <lineage>
        <taxon>Bacteria</taxon>
        <taxon>Pseudomonadati</taxon>
        <taxon>Acidobacteriota</taxon>
        <taxon>Terriglobia</taxon>
        <taxon>Terriglobales</taxon>
        <taxon>Acidobacteriaceae</taxon>
        <taxon>Paracidobacterium</taxon>
    </lineage>
</organism>
<keyword evidence="3 10" id="KW-0846">Cobalamin</keyword>
<keyword evidence="10" id="KW-0862">Zinc</keyword>
<dbReference type="Gene3D" id="1.10.288.10">
    <property type="entry name" value="Cobalamin-dependent Methionine Synthase, domain 2"/>
    <property type="match status" value="1"/>
</dbReference>
<feature type="domain" description="AdoMet activation" evidence="14">
    <location>
        <begin position="572"/>
        <end position="903"/>
    </location>
</feature>
<keyword evidence="18" id="KW-1185">Reference proteome</keyword>
<dbReference type="InterPro" id="IPR036724">
    <property type="entry name" value="Cobalamin-bd_sf"/>
</dbReference>
<dbReference type="SUPFAM" id="SSF56507">
    <property type="entry name" value="Methionine synthase activation domain-like"/>
    <property type="match status" value="1"/>
</dbReference>
<evidence type="ECO:0000256" key="1">
    <source>
        <dbReference type="ARBA" id="ARBA00010398"/>
    </source>
</evidence>
<dbReference type="GO" id="GO:0005829">
    <property type="term" value="C:cytosol"/>
    <property type="evidence" value="ECO:0007669"/>
    <property type="project" value="TreeGrafter"/>
</dbReference>
<dbReference type="SUPFAM" id="SSF47644">
    <property type="entry name" value="Methionine synthase domain"/>
    <property type="match status" value="1"/>
</dbReference>
<dbReference type="InterPro" id="IPR006158">
    <property type="entry name" value="Cobalamin-bd"/>
</dbReference>
<dbReference type="CDD" id="cd00740">
    <property type="entry name" value="MeTr"/>
    <property type="match status" value="1"/>
</dbReference>
<dbReference type="SUPFAM" id="SSF51717">
    <property type="entry name" value="Dihydropteroate synthetase-like"/>
    <property type="match status" value="1"/>
</dbReference>
<dbReference type="PROSITE" id="PS51332">
    <property type="entry name" value="B12_BINDING"/>
    <property type="match status" value="1"/>
</dbReference>
<comment type="cofactor">
    <cofactor evidence="10 11">
        <name>methylcob(III)alamin</name>
        <dbReference type="ChEBI" id="CHEBI:28115"/>
    </cofactor>
</comment>
<dbReference type="Pfam" id="PF02310">
    <property type="entry name" value="B12-binding"/>
    <property type="match status" value="1"/>
</dbReference>
<dbReference type="SUPFAM" id="SSF52242">
    <property type="entry name" value="Cobalamin (vitamin B12)-binding domain"/>
    <property type="match status" value="1"/>
</dbReference>
<dbReference type="Pfam" id="PF02607">
    <property type="entry name" value="B12-binding_2"/>
    <property type="match status" value="1"/>
</dbReference>
<evidence type="ECO:0000256" key="10">
    <source>
        <dbReference type="PIRNR" id="PIRNR000381"/>
    </source>
</evidence>
<dbReference type="OrthoDB" id="9803687at2"/>
<dbReference type="Gene3D" id="1.10.1240.10">
    <property type="entry name" value="Methionine synthase domain"/>
    <property type="match status" value="1"/>
</dbReference>
<evidence type="ECO:0000259" key="15">
    <source>
        <dbReference type="PROSITE" id="PS51332"/>
    </source>
</evidence>
<keyword evidence="10" id="KW-0486">Methionine biosynthesis</keyword>
<dbReference type="EMBL" id="QVQT01000003">
    <property type="protein sequence ID" value="RFU17172.1"/>
    <property type="molecule type" value="Genomic_DNA"/>
</dbReference>
<dbReference type="NCBIfam" id="TIGR02082">
    <property type="entry name" value="metH"/>
    <property type="match status" value="1"/>
</dbReference>
<dbReference type="InterPro" id="IPR050554">
    <property type="entry name" value="Met_Synthase/Corrinoid"/>
</dbReference>
<dbReference type="CDD" id="cd02069">
    <property type="entry name" value="methionine_synthase_B12_BD"/>
    <property type="match status" value="1"/>
</dbReference>
<evidence type="ECO:0000313" key="17">
    <source>
        <dbReference type="EMBL" id="RFU17172.1"/>
    </source>
</evidence>
<comment type="function">
    <text evidence="10">Catalyzes the transfer of a methyl group from methyl-cobalamin to homocysteine, yielding enzyme-bound cob(I)alamin and methionine. Subsequently, remethylates the cofactor using methyltetrahydrofolate.</text>
</comment>
<dbReference type="FunFam" id="3.40.50.280:FF:000001">
    <property type="entry name" value="Methionine synthase"/>
    <property type="match status" value="1"/>
</dbReference>
<dbReference type="InterPro" id="IPR011005">
    <property type="entry name" value="Dihydropteroate_synth-like_sf"/>
</dbReference>
<comment type="similarity">
    <text evidence="1">Belongs to the vitamin-B12 dependent methionine synthase family.</text>
</comment>
<dbReference type="EC" id="2.1.1.13" evidence="9 10"/>
<dbReference type="Pfam" id="PF02965">
    <property type="entry name" value="Met_synt_B12"/>
    <property type="match status" value="1"/>
</dbReference>
<comment type="domain">
    <text evidence="10">Modular enzyme with four functionally distinct domains. The isolated Hcy-binding domain catalyzes methyl transfer from free methylcobalamin to homocysteine. The Hcy-binding domain in association with the pterin-binding domain catalyzes the methylation of cob(I)alamin by methyltetrahydrofolate and the methylation of homocysteine. The B12-binding domain binds the cofactor. The AdoMet activation domain binds S-adenosyl-L-methionine. Under aerobic conditions cob(I)alamin can be converted to inactive cob(II)alamin. Reductive methylation by S-adenosyl-L-methionine and flavodoxin regenerates methylcobalamin.</text>
</comment>
<evidence type="ECO:0000256" key="8">
    <source>
        <dbReference type="ARBA" id="ARBA00023285"/>
    </source>
</evidence>
<dbReference type="GO" id="GO:0031419">
    <property type="term" value="F:cobalamin binding"/>
    <property type="evidence" value="ECO:0007669"/>
    <property type="project" value="UniProtKB-UniRule"/>
</dbReference>
<evidence type="ECO:0000313" key="18">
    <source>
        <dbReference type="Proteomes" id="UP000264702"/>
    </source>
</evidence>
<dbReference type="FunFam" id="1.10.1240.10:FF:000001">
    <property type="entry name" value="Methionine synthase"/>
    <property type="match status" value="1"/>
</dbReference>
<comment type="caution">
    <text evidence="17">The sequence shown here is derived from an EMBL/GenBank/DDBJ whole genome shotgun (WGS) entry which is preliminary data.</text>
</comment>
<dbReference type="NCBIfam" id="NF007024">
    <property type="entry name" value="PRK09490.1"/>
    <property type="match status" value="1"/>
</dbReference>
<feature type="domain" description="Pterin-binding" evidence="13">
    <location>
        <begin position="25"/>
        <end position="285"/>
    </location>
</feature>
<evidence type="ECO:0000259" key="16">
    <source>
        <dbReference type="PROSITE" id="PS51337"/>
    </source>
</evidence>
<dbReference type="InterPro" id="IPR004223">
    <property type="entry name" value="VitB12-dep_Met_synth_activ_dom"/>
</dbReference>
<dbReference type="Pfam" id="PF00809">
    <property type="entry name" value="Pterin_bind"/>
    <property type="match status" value="1"/>
</dbReference>
<reference evidence="17 18" key="1">
    <citation type="submission" date="2018-08" db="EMBL/GenBank/DDBJ databases">
        <title>Acidipila sp. 4G-K13, an acidobacterium isolated from forest soil.</title>
        <authorList>
            <person name="Gao Z.-H."/>
            <person name="Qiu L.-H."/>
        </authorList>
    </citation>
    <scope>NUCLEOTIDE SEQUENCE [LARGE SCALE GENOMIC DNA]</scope>
    <source>
        <strain evidence="17 18">4G-K13</strain>
    </source>
</reference>
<evidence type="ECO:0000256" key="6">
    <source>
        <dbReference type="ARBA" id="ARBA00022723"/>
    </source>
</evidence>
<dbReference type="GO" id="GO:0008705">
    <property type="term" value="F:methionine synthase activity"/>
    <property type="evidence" value="ECO:0007669"/>
    <property type="project" value="UniProtKB-UniRule"/>
</dbReference>
<dbReference type="InterPro" id="IPR000489">
    <property type="entry name" value="Pterin-binding_dom"/>
</dbReference>
<comment type="cofactor">
    <cofactor evidence="10">
        <name>Zn(2+)</name>
        <dbReference type="ChEBI" id="CHEBI:29105"/>
    </cofactor>
</comment>
<dbReference type="PANTHER" id="PTHR45833">
    <property type="entry name" value="METHIONINE SYNTHASE"/>
    <property type="match status" value="1"/>
</dbReference>
<evidence type="ECO:0000256" key="5">
    <source>
        <dbReference type="ARBA" id="ARBA00022691"/>
    </source>
</evidence>
<evidence type="ECO:0000256" key="12">
    <source>
        <dbReference type="PIRSR" id="PIRSR000381-2"/>
    </source>
</evidence>
<feature type="binding site" description="axial binding residue" evidence="11">
    <location>
        <position position="436"/>
    </location>
    <ligand>
        <name>methylcob(III)alamin</name>
        <dbReference type="ChEBI" id="CHEBI:28115"/>
    </ligand>
    <ligandPart>
        <name>Co</name>
        <dbReference type="ChEBI" id="CHEBI:27638"/>
    </ligandPart>
</feature>
<comment type="catalytic activity">
    <reaction evidence="10">
        <text>(6S)-5-methyl-5,6,7,8-tetrahydrofolate + L-homocysteine = (6S)-5,6,7,8-tetrahydrofolate + L-methionine</text>
        <dbReference type="Rhea" id="RHEA:11172"/>
        <dbReference type="ChEBI" id="CHEBI:18608"/>
        <dbReference type="ChEBI" id="CHEBI:57453"/>
        <dbReference type="ChEBI" id="CHEBI:57844"/>
        <dbReference type="ChEBI" id="CHEBI:58199"/>
        <dbReference type="EC" id="2.1.1.13"/>
    </reaction>
</comment>
<feature type="binding site" evidence="12">
    <location>
        <position position="485"/>
    </location>
    <ligand>
        <name>methylcob(III)alamin</name>
        <dbReference type="ChEBI" id="CHEBI:28115"/>
    </ligand>
</feature>
<keyword evidence="2 10" id="KW-0489">Methyltransferase</keyword>
<dbReference type="RefSeq" id="WP_117299566.1">
    <property type="nucleotide sequence ID" value="NZ_QVQT02000003.1"/>
</dbReference>
<dbReference type="GO" id="GO:0046653">
    <property type="term" value="P:tetrahydrofolate metabolic process"/>
    <property type="evidence" value="ECO:0007669"/>
    <property type="project" value="TreeGrafter"/>
</dbReference>
<feature type="binding site" evidence="12">
    <location>
        <position position="810"/>
    </location>
    <ligand>
        <name>S-adenosyl-L-methionine</name>
        <dbReference type="ChEBI" id="CHEBI:59789"/>
    </ligand>
</feature>
<dbReference type="Gene3D" id="3.40.50.280">
    <property type="entry name" value="Cobalamin-binding domain"/>
    <property type="match status" value="1"/>
</dbReference>
<dbReference type="GO" id="GO:0050667">
    <property type="term" value="P:homocysteine metabolic process"/>
    <property type="evidence" value="ECO:0007669"/>
    <property type="project" value="TreeGrafter"/>
</dbReference>
<evidence type="ECO:0000256" key="4">
    <source>
        <dbReference type="ARBA" id="ARBA00022679"/>
    </source>
</evidence>
<dbReference type="InterPro" id="IPR003759">
    <property type="entry name" value="Cbl-bd_cap"/>
</dbReference>
<dbReference type="InterPro" id="IPR036594">
    <property type="entry name" value="Meth_synthase_dom"/>
</dbReference>
<dbReference type="Gene3D" id="3.10.196.10">
    <property type="entry name" value="Vitamin B12-dependent methionine synthase, activation domain"/>
    <property type="match status" value="1"/>
</dbReference>
<evidence type="ECO:0000256" key="7">
    <source>
        <dbReference type="ARBA" id="ARBA00022737"/>
    </source>
</evidence>
<dbReference type="GO" id="GO:0032259">
    <property type="term" value="P:methylation"/>
    <property type="evidence" value="ECO:0007669"/>
    <property type="project" value="UniProtKB-KW"/>
</dbReference>
<feature type="binding site" evidence="12">
    <location>
        <position position="537"/>
    </location>
    <ligand>
        <name>methylcob(III)alamin</name>
        <dbReference type="ChEBI" id="CHEBI:28115"/>
    </ligand>
</feature>
<evidence type="ECO:0000256" key="3">
    <source>
        <dbReference type="ARBA" id="ARBA00022628"/>
    </source>
</evidence>
<comment type="pathway">
    <text evidence="10">Amino-acid biosynthesis; L-methionine biosynthesis via de novo pathway; L-methionine from L-homocysteine (MetH route): step 1/1.</text>
</comment>
<evidence type="ECO:0000259" key="14">
    <source>
        <dbReference type="PROSITE" id="PS50974"/>
    </source>
</evidence>
<evidence type="ECO:0000256" key="9">
    <source>
        <dbReference type="NCBIfam" id="TIGR02082"/>
    </source>
</evidence>
<feature type="binding site" evidence="12">
    <location>
        <position position="481"/>
    </location>
    <ligand>
        <name>methylcob(III)alamin</name>
        <dbReference type="ChEBI" id="CHEBI:28115"/>
    </ligand>
</feature>
<dbReference type="PROSITE" id="PS50974">
    <property type="entry name" value="ADOMET_ACTIVATION"/>
    <property type="match status" value="1"/>
</dbReference>
<keyword evidence="8 10" id="KW-0170">Cobalt</keyword>
<dbReference type="Proteomes" id="UP000264702">
    <property type="component" value="Unassembled WGS sequence"/>
</dbReference>
<proteinExistence type="inferred from homology"/>